<dbReference type="OrthoDB" id="3235960at2759"/>
<dbReference type="HOGENOM" id="CLU_593141_0_0_1"/>
<feature type="domain" description="DUF6535" evidence="2">
    <location>
        <begin position="1"/>
        <end position="179"/>
    </location>
</feature>
<dbReference type="KEGG" id="cci:CC1G_02124"/>
<dbReference type="InterPro" id="IPR045338">
    <property type="entry name" value="DUF6535"/>
</dbReference>
<evidence type="ECO:0000313" key="3">
    <source>
        <dbReference type="EMBL" id="EAU87365.2"/>
    </source>
</evidence>
<dbReference type="eggNOG" id="ENOG502SN69">
    <property type="taxonomic scope" value="Eukaryota"/>
</dbReference>
<keyword evidence="1" id="KW-0472">Membrane</keyword>
<keyword evidence="1" id="KW-0812">Transmembrane</keyword>
<reference evidence="3 4" key="1">
    <citation type="journal article" date="2010" name="Proc. Natl. Acad. Sci. U.S.A.">
        <title>Insights into evolution of multicellular fungi from the assembled chromosomes of the mushroom Coprinopsis cinerea (Coprinus cinereus).</title>
        <authorList>
            <person name="Stajich J.E."/>
            <person name="Wilke S.K."/>
            <person name="Ahren D."/>
            <person name="Au C.H."/>
            <person name="Birren B.W."/>
            <person name="Borodovsky M."/>
            <person name="Burns C."/>
            <person name="Canback B."/>
            <person name="Casselton L.A."/>
            <person name="Cheng C.K."/>
            <person name="Deng J."/>
            <person name="Dietrich F.S."/>
            <person name="Fargo D.C."/>
            <person name="Farman M.L."/>
            <person name="Gathman A.C."/>
            <person name="Goldberg J."/>
            <person name="Guigo R."/>
            <person name="Hoegger P.J."/>
            <person name="Hooker J.B."/>
            <person name="Huggins A."/>
            <person name="James T.Y."/>
            <person name="Kamada T."/>
            <person name="Kilaru S."/>
            <person name="Kodira C."/>
            <person name="Kues U."/>
            <person name="Kupfer D."/>
            <person name="Kwan H.S."/>
            <person name="Lomsadze A."/>
            <person name="Li W."/>
            <person name="Lilly W.W."/>
            <person name="Ma L.J."/>
            <person name="Mackey A.J."/>
            <person name="Manning G."/>
            <person name="Martin F."/>
            <person name="Muraguchi H."/>
            <person name="Natvig D.O."/>
            <person name="Palmerini H."/>
            <person name="Ramesh M.A."/>
            <person name="Rehmeyer C.J."/>
            <person name="Roe B.A."/>
            <person name="Shenoy N."/>
            <person name="Stanke M."/>
            <person name="Ter-Hovhannisyan V."/>
            <person name="Tunlid A."/>
            <person name="Velagapudi R."/>
            <person name="Vision T.J."/>
            <person name="Zeng Q."/>
            <person name="Zolan M.E."/>
            <person name="Pukkila P.J."/>
        </authorList>
    </citation>
    <scope>NUCLEOTIDE SEQUENCE [LARGE SCALE GENOMIC DNA]</scope>
    <source>
        <strain evidence="4">Okayama-7 / 130 / ATCC MYA-4618 / FGSC 9003</strain>
    </source>
</reference>
<dbReference type="RefSeq" id="XP_001834388.2">
    <property type="nucleotide sequence ID" value="XM_001834336.2"/>
</dbReference>
<keyword evidence="1" id="KW-1133">Transmembrane helix</keyword>
<evidence type="ECO:0000256" key="1">
    <source>
        <dbReference type="SAM" id="Phobius"/>
    </source>
</evidence>
<feature type="transmembrane region" description="Helical" evidence="1">
    <location>
        <begin position="238"/>
        <end position="258"/>
    </location>
</feature>
<evidence type="ECO:0000313" key="4">
    <source>
        <dbReference type="Proteomes" id="UP000001861"/>
    </source>
</evidence>
<dbReference type="Pfam" id="PF20153">
    <property type="entry name" value="DUF6535"/>
    <property type="match status" value="1"/>
</dbReference>
<feature type="transmembrane region" description="Helical" evidence="1">
    <location>
        <begin position="188"/>
        <end position="218"/>
    </location>
</feature>
<feature type="transmembrane region" description="Helical" evidence="1">
    <location>
        <begin position="151"/>
        <end position="176"/>
    </location>
</feature>
<feature type="transmembrane region" description="Helical" evidence="1">
    <location>
        <begin position="99"/>
        <end position="122"/>
    </location>
</feature>
<dbReference type="EMBL" id="AACS02000010">
    <property type="protein sequence ID" value="EAU87365.2"/>
    <property type="molecule type" value="Genomic_DNA"/>
</dbReference>
<dbReference type="Proteomes" id="UP000001861">
    <property type="component" value="Unassembled WGS sequence"/>
</dbReference>
<comment type="caution">
    <text evidence="3">The sequence shown here is derived from an EMBL/GenBank/DDBJ whole genome shotgun (WGS) entry which is preliminary data.</text>
</comment>
<dbReference type="InParanoid" id="A8NK99"/>
<name>A8NK99_COPC7</name>
<proteinExistence type="predicted"/>
<dbReference type="AlphaFoldDB" id="A8NK99"/>
<keyword evidence="4" id="KW-1185">Reference proteome</keyword>
<sequence>MCDGWNGEIQNLLIFVSRIQLYAPPVACLTSVKAGLFSAIVTAFSVEVAKELQEPPEAASVQLLARISAQLEANSSPTDIPLPQLEPFVAAPSTVRINLLWMISLTSSLAVVTIGILCLQWIRAYQRQYSGRSLKEAIAARNSRNSSLQSWHVPLIITLLPILLQVAVALFLIGLVEYFYHMNHTIGYVLGALVGTTLFFVVATTILPALCDFFFYYYGSVYGYSSGVFPVSCAYKSPQAWGFTMLCSRIVALWCMVFKNASRPVRSFAKVKNLANWSAYDRWWSHTSEVQSNYIWGLCRMARQFQHGDPVVTRSVYSCVRDLTTVQDLDHFNRYMYGPQERPLGQTFDPTQVNLIKDYVMYKVGLQMFSSSEDFHVPMGEWEHLHRLELFVRLYQNLPESFLEEVFVACPAVVDGSVSENRTIPRLPDGKRALPLNRYSVSHSNVFRASYTAIQDIQDPA</sequence>
<accession>A8NK99</accession>
<gene>
    <name evidence="3" type="ORF">CC1G_02124</name>
</gene>
<protein>
    <recommendedName>
        <fullName evidence="2">DUF6535 domain-containing protein</fullName>
    </recommendedName>
</protein>
<dbReference type="GeneID" id="6010902"/>
<organism evidence="3 4">
    <name type="scientific">Coprinopsis cinerea (strain Okayama-7 / 130 / ATCC MYA-4618 / FGSC 9003)</name>
    <name type="common">Inky cap fungus</name>
    <name type="synonym">Hormographiella aspergillata</name>
    <dbReference type="NCBI Taxonomy" id="240176"/>
    <lineage>
        <taxon>Eukaryota</taxon>
        <taxon>Fungi</taxon>
        <taxon>Dikarya</taxon>
        <taxon>Basidiomycota</taxon>
        <taxon>Agaricomycotina</taxon>
        <taxon>Agaricomycetes</taxon>
        <taxon>Agaricomycetidae</taxon>
        <taxon>Agaricales</taxon>
        <taxon>Agaricineae</taxon>
        <taxon>Psathyrellaceae</taxon>
        <taxon>Coprinopsis</taxon>
    </lineage>
</organism>
<dbReference type="VEuPathDB" id="FungiDB:CC1G_02124"/>
<evidence type="ECO:0000259" key="2">
    <source>
        <dbReference type="Pfam" id="PF20153"/>
    </source>
</evidence>